<comment type="caution">
    <text evidence="3">The sequence shown here is derived from an EMBL/GenBank/DDBJ whole genome shotgun (WGS) entry which is preliminary data.</text>
</comment>
<gene>
    <name evidence="3" type="ORF">GCM10023198_10720</name>
</gene>
<evidence type="ECO:0000313" key="3">
    <source>
        <dbReference type="EMBL" id="GAA4693148.1"/>
    </source>
</evidence>
<reference evidence="4" key="1">
    <citation type="journal article" date="2019" name="Int. J. Syst. Evol. Microbiol.">
        <title>The Global Catalogue of Microorganisms (GCM) 10K type strain sequencing project: providing services to taxonomists for standard genome sequencing and annotation.</title>
        <authorList>
            <consortium name="The Broad Institute Genomics Platform"/>
            <consortium name="The Broad Institute Genome Sequencing Center for Infectious Disease"/>
            <person name="Wu L."/>
            <person name="Ma J."/>
        </authorList>
    </citation>
    <scope>NUCLEOTIDE SEQUENCE [LARGE SCALE GENOMIC DNA]</scope>
    <source>
        <strain evidence="4">JCM 17975</strain>
    </source>
</reference>
<dbReference type="InterPro" id="IPR032710">
    <property type="entry name" value="NTF2-like_dom_sf"/>
</dbReference>
<dbReference type="Pfam" id="PF12680">
    <property type="entry name" value="SnoaL_2"/>
    <property type="match status" value="1"/>
</dbReference>
<protein>
    <recommendedName>
        <fullName evidence="2">SnoaL-like domain-containing protein</fullName>
    </recommendedName>
</protein>
<dbReference type="SUPFAM" id="SSF54427">
    <property type="entry name" value="NTF2-like"/>
    <property type="match status" value="1"/>
</dbReference>
<name>A0ABP8WRV6_9MICO</name>
<accession>A0ABP8WRV6</accession>
<feature type="domain" description="SnoaL-like" evidence="2">
    <location>
        <begin position="41"/>
        <end position="135"/>
    </location>
</feature>
<organism evidence="3 4">
    <name type="scientific">Promicromonospora umidemergens</name>
    <dbReference type="NCBI Taxonomy" id="629679"/>
    <lineage>
        <taxon>Bacteria</taxon>
        <taxon>Bacillati</taxon>
        <taxon>Actinomycetota</taxon>
        <taxon>Actinomycetes</taxon>
        <taxon>Micrococcales</taxon>
        <taxon>Promicromonosporaceae</taxon>
        <taxon>Promicromonospora</taxon>
    </lineage>
</organism>
<dbReference type="InterPro" id="IPR037401">
    <property type="entry name" value="SnoaL-like"/>
</dbReference>
<keyword evidence="4" id="KW-1185">Reference proteome</keyword>
<dbReference type="Proteomes" id="UP001500843">
    <property type="component" value="Unassembled WGS sequence"/>
</dbReference>
<dbReference type="EMBL" id="BAABHM010000006">
    <property type="protein sequence ID" value="GAA4693148.1"/>
    <property type="molecule type" value="Genomic_DNA"/>
</dbReference>
<feature type="region of interest" description="Disordered" evidence="1">
    <location>
        <begin position="1"/>
        <end position="27"/>
    </location>
</feature>
<sequence>MLNAEPNTMNSEFIDSHCGNGNTASMTTESTTIDNKGIVAQAFAGLVETGDVAAVERVLSDGFVHHRPDSTSSTKHEWLASVRASLERIAGMRVEVLHVLADGEHVVMHSRRRLPSGPEIAVIDIMRFEGGLIAEAWETIEPTAEAAGHLTWWDGAGPTR</sequence>
<evidence type="ECO:0000256" key="1">
    <source>
        <dbReference type="SAM" id="MobiDB-lite"/>
    </source>
</evidence>
<evidence type="ECO:0000313" key="4">
    <source>
        <dbReference type="Proteomes" id="UP001500843"/>
    </source>
</evidence>
<dbReference type="Gene3D" id="3.10.450.50">
    <property type="match status" value="1"/>
</dbReference>
<evidence type="ECO:0000259" key="2">
    <source>
        <dbReference type="Pfam" id="PF12680"/>
    </source>
</evidence>
<proteinExistence type="predicted"/>